<keyword evidence="1" id="KW-1133">Transmembrane helix</keyword>
<protein>
    <submittedName>
        <fullName evidence="2">Uncharacterized protein</fullName>
    </submittedName>
</protein>
<reference evidence="2 3" key="1">
    <citation type="journal article" date="2016" name="Nat. Commun.">
        <title>Ectomycorrhizal ecology is imprinted in the genome of the dominant symbiotic fungus Cenococcum geophilum.</title>
        <authorList>
            <consortium name="DOE Joint Genome Institute"/>
            <person name="Peter M."/>
            <person name="Kohler A."/>
            <person name="Ohm R.A."/>
            <person name="Kuo A."/>
            <person name="Krutzmann J."/>
            <person name="Morin E."/>
            <person name="Arend M."/>
            <person name="Barry K.W."/>
            <person name="Binder M."/>
            <person name="Choi C."/>
            <person name="Clum A."/>
            <person name="Copeland A."/>
            <person name="Grisel N."/>
            <person name="Haridas S."/>
            <person name="Kipfer T."/>
            <person name="LaButti K."/>
            <person name="Lindquist E."/>
            <person name="Lipzen A."/>
            <person name="Maire R."/>
            <person name="Meier B."/>
            <person name="Mihaltcheva S."/>
            <person name="Molinier V."/>
            <person name="Murat C."/>
            <person name="Poggeler S."/>
            <person name="Quandt C.A."/>
            <person name="Sperisen C."/>
            <person name="Tritt A."/>
            <person name="Tisserant E."/>
            <person name="Crous P.W."/>
            <person name="Henrissat B."/>
            <person name="Nehls U."/>
            <person name="Egli S."/>
            <person name="Spatafora J.W."/>
            <person name="Grigoriev I.V."/>
            <person name="Martin F.M."/>
        </authorList>
    </citation>
    <scope>NUCLEOTIDE SEQUENCE [LARGE SCALE GENOMIC DNA]</scope>
    <source>
        <strain evidence="2 3">CBS 459.81</strain>
    </source>
</reference>
<gene>
    <name evidence="2" type="ORF">K432DRAFT_383073</name>
</gene>
<evidence type="ECO:0000256" key="1">
    <source>
        <dbReference type="SAM" id="Phobius"/>
    </source>
</evidence>
<organism evidence="2 3">
    <name type="scientific">Lepidopterella palustris CBS 459.81</name>
    <dbReference type="NCBI Taxonomy" id="1314670"/>
    <lineage>
        <taxon>Eukaryota</taxon>
        <taxon>Fungi</taxon>
        <taxon>Dikarya</taxon>
        <taxon>Ascomycota</taxon>
        <taxon>Pezizomycotina</taxon>
        <taxon>Dothideomycetes</taxon>
        <taxon>Pleosporomycetidae</taxon>
        <taxon>Mytilinidiales</taxon>
        <taxon>Argynnaceae</taxon>
        <taxon>Lepidopterella</taxon>
    </lineage>
</organism>
<sequence>MFYTYLSAFLNAITANAYTPTAVQHYFVNPATPFNNTPSGLALYALPKISFAISFAWLLTNLLARRDRLH</sequence>
<feature type="transmembrane region" description="Helical" evidence="1">
    <location>
        <begin position="41"/>
        <end position="64"/>
    </location>
</feature>
<accession>A0A8E2E8J3</accession>
<evidence type="ECO:0000313" key="2">
    <source>
        <dbReference type="EMBL" id="OCK79405.1"/>
    </source>
</evidence>
<keyword evidence="1" id="KW-0472">Membrane</keyword>
<keyword evidence="3" id="KW-1185">Reference proteome</keyword>
<dbReference type="Proteomes" id="UP000250266">
    <property type="component" value="Unassembled WGS sequence"/>
</dbReference>
<keyword evidence="1" id="KW-0812">Transmembrane</keyword>
<proteinExistence type="predicted"/>
<name>A0A8E2E8J3_9PEZI</name>
<evidence type="ECO:0000313" key="3">
    <source>
        <dbReference type="Proteomes" id="UP000250266"/>
    </source>
</evidence>
<dbReference type="EMBL" id="KV745007">
    <property type="protein sequence ID" value="OCK79405.1"/>
    <property type="molecule type" value="Genomic_DNA"/>
</dbReference>
<dbReference type="AlphaFoldDB" id="A0A8E2E8J3"/>